<evidence type="ECO:0000256" key="2">
    <source>
        <dbReference type="ARBA" id="ARBA00023128"/>
    </source>
</evidence>
<feature type="non-terminal residue" evidence="5">
    <location>
        <position position="1"/>
    </location>
</feature>
<evidence type="ECO:0000256" key="1">
    <source>
        <dbReference type="ARBA" id="ARBA00004173"/>
    </source>
</evidence>
<feature type="coiled-coil region" evidence="4">
    <location>
        <begin position="443"/>
        <end position="470"/>
    </location>
</feature>
<sequence>MSDSDPVLKKDRRKCYESRDKFFVCYDIQKEAGKSEDQAIRACRNEKKLFDADCPASWVGHFIRKHNFEKYKEQLIAQGVNIADKNALEGNKKPFFFASFVTLRLLFMYESFSTRNFAFQNSPPRSSYSSTAVAAPVQRQLLGFTKDAERLTISDERFVQKHLFNSKSTKITPLIAQNLMTVTRKYHLYDDGFTLLSRILDPKSGIKLNISTLVEASIFLGNLCCRRLKDTDQVYPLALQLWQFYKTLKLPPLLSSPIEISLNYVMTVLGAPEAVAPNRNLLLDNGRLKESHFFMALMHLENVAATSGAIKEEWDYFRLSFNESRASILSNPCLFIPILQCRTGNRDLLLRMTTDWLYETLCEAAQPIAGADWPFLESLNKSLKVNCTRVRVKNDGSLDLPSSLAKRFAQVLKLPAQELPATLIPDVLSYLRDKLSTMKRERAEITLNELQHLEKRMVQLKSKLKEKQRVIIVDTLNLAYKSRKFDMAWVGPFIRSMEKHFAAIVFITKPHAKTALAKALHQAKPNDIVEVFSSLSDRAHDDLLSIFAAGRIGEQAWILTNDQFKAHVELLREDGDFAASEKLAQWINRRSIRHSGDHNSQFAFDEIAFFNRDVRWINCQAPIDKVLFLPVCHTTEQGQIQKYEYHVAFLPS</sequence>
<dbReference type="Pfam" id="PF02297">
    <property type="entry name" value="COX6B"/>
    <property type="match status" value="1"/>
</dbReference>
<name>A0AA36G385_9BILA</name>
<keyword evidence="6" id="KW-1185">Reference proteome</keyword>
<dbReference type="GO" id="GO:0042775">
    <property type="term" value="P:mitochondrial ATP synthesis coupled electron transport"/>
    <property type="evidence" value="ECO:0007669"/>
    <property type="project" value="TreeGrafter"/>
</dbReference>
<evidence type="ECO:0008006" key="7">
    <source>
        <dbReference type="Google" id="ProtNLM"/>
    </source>
</evidence>
<gene>
    <name evidence="5" type="ORF">MSPICULIGERA_LOCUS12627</name>
</gene>
<evidence type="ECO:0000313" key="5">
    <source>
        <dbReference type="EMBL" id="CAJ0574288.1"/>
    </source>
</evidence>
<dbReference type="AlphaFoldDB" id="A0AA36G385"/>
<accession>A0AA36G385</accession>
<keyword evidence="2" id="KW-0496">Mitochondrion</keyword>
<dbReference type="InterPro" id="IPR036549">
    <property type="entry name" value="CX6/COA6-like_sf"/>
</dbReference>
<comment type="subcellular location">
    <subcellularLocation>
        <location evidence="1">Mitochondrion</location>
    </subcellularLocation>
</comment>
<dbReference type="GO" id="GO:0008535">
    <property type="term" value="P:respiratory chain complex IV assembly"/>
    <property type="evidence" value="ECO:0007669"/>
    <property type="project" value="InterPro"/>
</dbReference>
<dbReference type="Gene3D" id="1.10.10.140">
    <property type="entry name" value="Cytochrome c oxidase, subunit VIb"/>
    <property type="match status" value="1"/>
</dbReference>
<dbReference type="SUPFAM" id="SSF47694">
    <property type="entry name" value="Cytochrome c oxidase subunit h"/>
    <property type="match status" value="1"/>
</dbReference>
<evidence type="ECO:0000256" key="3">
    <source>
        <dbReference type="ARBA" id="ARBA00023157"/>
    </source>
</evidence>
<evidence type="ECO:0000313" key="6">
    <source>
        <dbReference type="Proteomes" id="UP001177023"/>
    </source>
</evidence>
<organism evidence="5 6">
    <name type="scientific">Mesorhabditis spiculigera</name>
    <dbReference type="NCBI Taxonomy" id="96644"/>
    <lineage>
        <taxon>Eukaryota</taxon>
        <taxon>Metazoa</taxon>
        <taxon>Ecdysozoa</taxon>
        <taxon>Nematoda</taxon>
        <taxon>Chromadorea</taxon>
        <taxon>Rhabditida</taxon>
        <taxon>Rhabditina</taxon>
        <taxon>Rhabditomorpha</taxon>
        <taxon>Rhabditoidea</taxon>
        <taxon>Rhabditidae</taxon>
        <taxon>Mesorhabditinae</taxon>
        <taxon>Mesorhabditis</taxon>
    </lineage>
</organism>
<dbReference type="InterPro" id="IPR048280">
    <property type="entry name" value="COX6B-like"/>
</dbReference>
<reference evidence="5" key="1">
    <citation type="submission" date="2023-06" db="EMBL/GenBank/DDBJ databases">
        <authorList>
            <person name="Delattre M."/>
        </authorList>
    </citation>
    <scope>NUCLEOTIDE SEQUENCE</scope>
    <source>
        <strain evidence="5">AF72</strain>
    </source>
</reference>
<dbReference type="Proteomes" id="UP001177023">
    <property type="component" value="Unassembled WGS sequence"/>
</dbReference>
<comment type="caution">
    <text evidence="5">The sequence shown here is derived from an EMBL/GenBank/DDBJ whole genome shotgun (WGS) entry which is preliminary data.</text>
</comment>
<dbReference type="PANTHER" id="PTHR46690:SF1">
    <property type="entry name" value="CYTOCHROME C OXIDASE ASSEMBLY FACTOR 6 HOMOLOG"/>
    <property type="match status" value="1"/>
</dbReference>
<dbReference type="GO" id="GO:0005739">
    <property type="term" value="C:mitochondrion"/>
    <property type="evidence" value="ECO:0007669"/>
    <property type="project" value="UniProtKB-SubCell"/>
</dbReference>
<dbReference type="Gene3D" id="3.40.50.11980">
    <property type="match status" value="1"/>
</dbReference>
<keyword evidence="4" id="KW-0175">Coiled coil</keyword>
<dbReference type="EMBL" id="CATQJA010002629">
    <property type="protein sequence ID" value="CAJ0574288.1"/>
    <property type="molecule type" value="Genomic_DNA"/>
</dbReference>
<evidence type="ECO:0000256" key="4">
    <source>
        <dbReference type="SAM" id="Coils"/>
    </source>
</evidence>
<keyword evidence="3" id="KW-1015">Disulfide bond</keyword>
<protein>
    <recommendedName>
        <fullName evidence="7">PRORP domain-containing protein</fullName>
    </recommendedName>
</protein>
<proteinExistence type="predicted"/>
<dbReference type="InterPro" id="IPR042289">
    <property type="entry name" value="COA6"/>
</dbReference>
<dbReference type="PANTHER" id="PTHR46690">
    <property type="entry name" value="CYTOCHROME C OXIDASE ASSEMBLY FACTOR 6 HOMOLOG"/>
    <property type="match status" value="1"/>
</dbReference>